<reference evidence="2" key="1">
    <citation type="submission" date="2020-03" db="EMBL/GenBank/DDBJ databases">
        <title>A high-quality chromosome-level genome assembly of a woody plant with both climbing and erect habits, Rhamnella rubrinervis.</title>
        <authorList>
            <person name="Lu Z."/>
            <person name="Yang Y."/>
            <person name="Zhu X."/>
            <person name="Sun Y."/>
        </authorList>
    </citation>
    <scope>NUCLEOTIDE SEQUENCE</scope>
    <source>
        <strain evidence="2">BYM</strain>
        <tissue evidence="2">Leaf</tissue>
    </source>
</reference>
<dbReference type="Proteomes" id="UP000796880">
    <property type="component" value="Unassembled WGS sequence"/>
</dbReference>
<feature type="region of interest" description="Disordered" evidence="1">
    <location>
        <begin position="213"/>
        <end position="237"/>
    </location>
</feature>
<feature type="compositionally biased region" description="Acidic residues" evidence="1">
    <location>
        <begin position="300"/>
        <end position="309"/>
    </location>
</feature>
<sequence>MELYSEYRFREAEAAWSSSSSAQFDIKKPNNSTTSTSSSSNRATVVGSLSNVGVEESIDAKLQVTSYMFNSVLGFKCRLELSYNGSSNWALSGGALTKERLQTRQDLEIDHATLPSSEPPPTPSTLSQLHREVEVRLADVGADVLAMYLPTLLSMRGVVGLAMAYGAHCSADTTFGKALFPILPGTSSYHGTRSPKRSFRLKMDARIERPGLKGRALEEKPMEVSSGSPSSVASPISGHGDPILDPILLAVRSPSLTQGDSSDAGVKVTLPPIAGSYGVRHGIPSMGGKEMSRDKAESEDRAEEIEPSEQSDLGIRGEPEEEEEVIGHEEGAIDLIKSSVTTSQLIAARREYNIPLDVTLRVPEEGEVPSQPRAGETLKHALGF</sequence>
<accession>A0A8K0DY94</accession>
<comment type="caution">
    <text evidence="2">The sequence shown here is derived from an EMBL/GenBank/DDBJ whole genome shotgun (WGS) entry which is preliminary data.</text>
</comment>
<evidence type="ECO:0000313" key="2">
    <source>
        <dbReference type="EMBL" id="KAF3436906.1"/>
    </source>
</evidence>
<organism evidence="2 3">
    <name type="scientific">Rhamnella rubrinervis</name>
    <dbReference type="NCBI Taxonomy" id="2594499"/>
    <lineage>
        <taxon>Eukaryota</taxon>
        <taxon>Viridiplantae</taxon>
        <taxon>Streptophyta</taxon>
        <taxon>Embryophyta</taxon>
        <taxon>Tracheophyta</taxon>
        <taxon>Spermatophyta</taxon>
        <taxon>Magnoliopsida</taxon>
        <taxon>eudicotyledons</taxon>
        <taxon>Gunneridae</taxon>
        <taxon>Pentapetalae</taxon>
        <taxon>rosids</taxon>
        <taxon>fabids</taxon>
        <taxon>Rosales</taxon>
        <taxon>Rhamnaceae</taxon>
        <taxon>rhamnoid group</taxon>
        <taxon>Rhamneae</taxon>
        <taxon>Rhamnella</taxon>
    </lineage>
</organism>
<gene>
    <name evidence="2" type="ORF">FNV43_RR19659</name>
</gene>
<keyword evidence="3" id="KW-1185">Reference proteome</keyword>
<evidence type="ECO:0000313" key="3">
    <source>
        <dbReference type="Proteomes" id="UP000796880"/>
    </source>
</evidence>
<feature type="compositionally biased region" description="Low complexity" evidence="1">
    <location>
        <begin position="224"/>
        <end position="237"/>
    </location>
</feature>
<protein>
    <submittedName>
        <fullName evidence="2">Uncharacterized protein</fullName>
    </submittedName>
</protein>
<proteinExistence type="predicted"/>
<feature type="region of interest" description="Disordered" evidence="1">
    <location>
        <begin position="23"/>
        <end position="44"/>
    </location>
</feature>
<dbReference type="AlphaFoldDB" id="A0A8K0DY94"/>
<dbReference type="EMBL" id="VOIH02000009">
    <property type="protein sequence ID" value="KAF3436906.1"/>
    <property type="molecule type" value="Genomic_DNA"/>
</dbReference>
<evidence type="ECO:0000256" key="1">
    <source>
        <dbReference type="SAM" id="MobiDB-lite"/>
    </source>
</evidence>
<feature type="compositionally biased region" description="Low complexity" evidence="1">
    <location>
        <begin position="30"/>
        <end position="41"/>
    </location>
</feature>
<feature type="compositionally biased region" description="Basic and acidic residues" evidence="1">
    <location>
        <begin position="290"/>
        <end position="299"/>
    </location>
</feature>
<name>A0A8K0DY94_9ROSA</name>
<feature type="region of interest" description="Disordered" evidence="1">
    <location>
        <begin position="277"/>
        <end position="325"/>
    </location>
</feature>
<feature type="compositionally biased region" description="Basic and acidic residues" evidence="1">
    <location>
        <begin position="213"/>
        <end position="222"/>
    </location>
</feature>